<dbReference type="Pfam" id="PF00188">
    <property type="entry name" value="CAP"/>
    <property type="match status" value="1"/>
</dbReference>
<keyword evidence="1" id="KW-0732">Signal</keyword>
<dbReference type="PANTHER" id="PTHR10334">
    <property type="entry name" value="CYSTEINE-RICH SECRETORY PROTEIN-RELATED"/>
    <property type="match status" value="1"/>
</dbReference>
<name>A0A6J1JNW9_CUCMA</name>
<reference evidence="4" key="1">
    <citation type="submission" date="2025-08" db="UniProtKB">
        <authorList>
            <consortium name="RefSeq"/>
        </authorList>
    </citation>
    <scope>IDENTIFICATION</scope>
    <source>
        <tissue evidence="4">Young leaves</tissue>
    </source>
</reference>
<dbReference type="InterPro" id="IPR001283">
    <property type="entry name" value="CRISP-related"/>
</dbReference>
<dbReference type="CDD" id="cd05381">
    <property type="entry name" value="CAP_PR-1"/>
    <property type="match status" value="1"/>
</dbReference>
<evidence type="ECO:0000256" key="1">
    <source>
        <dbReference type="SAM" id="SignalP"/>
    </source>
</evidence>
<feature type="domain" description="SCP" evidence="2">
    <location>
        <begin position="29"/>
        <end position="161"/>
    </location>
</feature>
<sequence>MASPNILKPICLLGIALTLTTITPTMANSTPKDFVDAHNAIRAEVGVEPLKWNETLATYAQKYAESKITTCEMEHSGGPYGENLAVGYEGITAETAVKLWADEKKHYNHASNSCGNDPTHCVHYRQLVWKNTTSIGCAQVTCQNNWIFVICCYYPSADSIKQRPY</sequence>
<feature type="signal peptide" evidence="1">
    <location>
        <begin position="1"/>
        <end position="27"/>
    </location>
</feature>
<accession>A0A6J1JNW9</accession>
<dbReference type="FunFam" id="3.40.33.10:FF:000004">
    <property type="entry name" value="CAP, cysteine-rich secretory protein, antigen 5"/>
    <property type="match status" value="1"/>
</dbReference>
<dbReference type="Gene3D" id="3.40.33.10">
    <property type="entry name" value="CAP"/>
    <property type="match status" value="1"/>
</dbReference>
<evidence type="ECO:0000313" key="4">
    <source>
        <dbReference type="RefSeq" id="XP_022988978.1"/>
    </source>
</evidence>
<dbReference type="InterPro" id="IPR035940">
    <property type="entry name" value="CAP_sf"/>
</dbReference>
<proteinExistence type="predicted"/>
<dbReference type="AlphaFoldDB" id="A0A6J1JNW9"/>
<dbReference type="OrthoDB" id="337038at2759"/>
<dbReference type="PRINTS" id="PR00837">
    <property type="entry name" value="V5TPXLIKE"/>
</dbReference>
<dbReference type="GeneID" id="111486179"/>
<organism evidence="3 4">
    <name type="scientific">Cucurbita maxima</name>
    <name type="common">Pumpkin</name>
    <name type="synonym">Winter squash</name>
    <dbReference type="NCBI Taxonomy" id="3661"/>
    <lineage>
        <taxon>Eukaryota</taxon>
        <taxon>Viridiplantae</taxon>
        <taxon>Streptophyta</taxon>
        <taxon>Embryophyta</taxon>
        <taxon>Tracheophyta</taxon>
        <taxon>Spermatophyta</taxon>
        <taxon>Magnoliopsida</taxon>
        <taxon>eudicotyledons</taxon>
        <taxon>Gunneridae</taxon>
        <taxon>Pentapetalae</taxon>
        <taxon>rosids</taxon>
        <taxon>fabids</taxon>
        <taxon>Cucurbitales</taxon>
        <taxon>Cucurbitaceae</taxon>
        <taxon>Cucurbiteae</taxon>
        <taxon>Cucurbita</taxon>
    </lineage>
</organism>
<dbReference type="SMART" id="SM00198">
    <property type="entry name" value="SCP"/>
    <property type="match status" value="1"/>
</dbReference>
<protein>
    <submittedName>
        <fullName evidence="4">Basic form of pathogenesis-related protein 1-like</fullName>
    </submittedName>
</protein>
<evidence type="ECO:0000313" key="3">
    <source>
        <dbReference type="Proteomes" id="UP000504608"/>
    </source>
</evidence>
<evidence type="ECO:0000259" key="2">
    <source>
        <dbReference type="SMART" id="SM00198"/>
    </source>
</evidence>
<gene>
    <name evidence="4" type="primary">LOC111486179</name>
</gene>
<dbReference type="KEGG" id="cmax:111486179"/>
<feature type="chain" id="PRO_5026655014" evidence="1">
    <location>
        <begin position="28"/>
        <end position="165"/>
    </location>
</feature>
<dbReference type="RefSeq" id="XP_022988978.1">
    <property type="nucleotide sequence ID" value="XM_023133210.1"/>
</dbReference>
<dbReference type="SUPFAM" id="SSF55797">
    <property type="entry name" value="PR-1-like"/>
    <property type="match status" value="1"/>
</dbReference>
<keyword evidence="3" id="KW-1185">Reference proteome</keyword>
<dbReference type="InterPro" id="IPR014044">
    <property type="entry name" value="CAP_dom"/>
</dbReference>
<dbReference type="Proteomes" id="UP000504608">
    <property type="component" value="Unplaced"/>
</dbReference>